<feature type="region of interest" description="Disordered" evidence="2">
    <location>
        <begin position="240"/>
        <end position="331"/>
    </location>
</feature>
<keyword evidence="1" id="KW-0479">Metal-binding</keyword>
<protein>
    <recommendedName>
        <fullName evidence="3">CCHC-type domain-containing protein</fullName>
    </recommendedName>
</protein>
<accession>A0A1Y1LV00</accession>
<keyword evidence="1" id="KW-0863">Zinc-finger</keyword>
<dbReference type="SUPFAM" id="SSF57756">
    <property type="entry name" value="Retrovirus zinc finger-like domains"/>
    <property type="match status" value="1"/>
</dbReference>
<evidence type="ECO:0000256" key="2">
    <source>
        <dbReference type="SAM" id="MobiDB-lite"/>
    </source>
</evidence>
<name>A0A1Y1LV00_PHOPY</name>
<proteinExistence type="predicted"/>
<evidence type="ECO:0000256" key="1">
    <source>
        <dbReference type="PROSITE-ProRule" id="PRU00047"/>
    </source>
</evidence>
<dbReference type="PROSITE" id="PS50158">
    <property type="entry name" value="ZF_CCHC"/>
    <property type="match status" value="1"/>
</dbReference>
<dbReference type="InterPro" id="IPR001878">
    <property type="entry name" value="Znf_CCHC"/>
</dbReference>
<sequence length="467" mass="51885">MENQDKQSRTIVSEIMIASSQGGNQVNAQLGNSENLSNEHIERDMQSFASVVKEKNRYVFPSREQGILFPAIDRLSKNDYVISVGTLVGPKNVIYASRVSNSRMCICLSSKTLVDDFIANHKGITVGNVFIPARRLVLPAKKIILSNVSFCIPNDVLAEELKRANLKLVSGITCINAGIGDKDYAHVLSFRRYTYVALDDNDTLPSSILINYQDNYFRVFLSADEMRCFSCKNKGHLASRCPNSVGHSPSTNSTEIATDREIVNEPQEDTQDKSVRSSTDLQPFSEPTAPTSLMNPSSTGTVVVDLRCPPKKRGPPSSTGSQDVKSTAGYSEKLTFKKPKTKSKKKGVISTPNEDSMSFPEFKNVFDDSPELLISYDKFCEWVVEVKGQENIADITGKYTNDLSALLNILIKTIQQVKTTKLKARLKRLCLKLQRLANSSSEIILSDLSQEDSMMSSQEDFSDSDFY</sequence>
<evidence type="ECO:0000313" key="4">
    <source>
        <dbReference type="EMBL" id="JAV76070.1"/>
    </source>
</evidence>
<dbReference type="SMART" id="SM00343">
    <property type="entry name" value="ZnF_C2HC"/>
    <property type="match status" value="1"/>
</dbReference>
<keyword evidence="1" id="KW-0862">Zinc</keyword>
<feature type="compositionally biased region" description="Polar residues" evidence="2">
    <location>
        <begin position="316"/>
        <end position="329"/>
    </location>
</feature>
<dbReference type="Gene3D" id="4.10.60.10">
    <property type="entry name" value="Zinc finger, CCHC-type"/>
    <property type="match status" value="1"/>
</dbReference>
<dbReference type="EMBL" id="GEZM01049151">
    <property type="protein sequence ID" value="JAV76070.1"/>
    <property type="molecule type" value="Transcribed_RNA"/>
</dbReference>
<feature type="domain" description="CCHC-type" evidence="3">
    <location>
        <begin position="227"/>
        <end position="243"/>
    </location>
</feature>
<dbReference type="GO" id="GO:0008270">
    <property type="term" value="F:zinc ion binding"/>
    <property type="evidence" value="ECO:0007669"/>
    <property type="project" value="UniProtKB-KW"/>
</dbReference>
<dbReference type="AlphaFoldDB" id="A0A1Y1LV00"/>
<feature type="compositionally biased region" description="Polar residues" evidence="2">
    <location>
        <begin position="241"/>
        <end position="256"/>
    </location>
</feature>
<dbReference type="GO" id="GO:0003676">
    <property type="term" value="F:nucleic acid binding"/>
    <property type="evidence" value="ECO:0007669"/>
    <property type="project" value="InterPro"/>
</dbReference>
<organism evidence="4">
    <name type="scientific">Photinus pyralis</name>
    <name type="common">Common eastern firefly</name>
    <name type="synonym">Lampyris pyralis</name>
    <dbReference type="NCBI Taxonomy" id="7054"/>
    <lineage>
        <taxon>Eukaryota</taxon>
        <taxon>Metazoa</taxon>
        <taxon>Ecdysozoa</taxon>
        <taxon>Arthropoda</taxon>
        <taxon>Hexapoda</taxon>
        <taxon>Insecta</taxon>
        <taxon>Pterygota</taxon>
        <taxon>Neoptera</taxon>
        <taxon>Endopterygota</taxon>
        <taxon>Coleoptera</taxon>
        <taxon>Polyphaga</taxon>
        <taxon>Elateriformia</taxon>
        <taxon>Elateroidea</taxon>
        <taxon>Lampyridae</taxon>
        <taxon>Lampyrinae</taxon>
        <taxon>Photinus</taxon>
    </lineage>
</organism>
<dbReference type="InterPro" id="IPR036875">
    <property type="entry name" value="Znf_CCHC_sf"/>
</dbReference>
<reference evidence="4" key="1">
    <citation type="journal article" date="2016" name="Sci. Rep.">
        <title>Molecular characterization of firefly nuptial gifts: a multi-omics approach sheds light on postcopulatory sexual selection.</title>
        <authorList>
            <person name="Al-Wathiqui N."/>
            <person name="Fallon T.R."/>
            <person name="South A."/>
            <person name="Weng J.K."/>
            <person name="Lewis S.M."/>
        </authorList>
    </citation>
    <scope>NUCLEOTIDE SEQUENCE</scope>
</reference>
<evidence type="ECO:0000259" key="3">
    <source>
        <dbReference type="PROSITE" id="PS50158"/>
    </source>
</evidence>
<feature type="compositionally biased region" description="Polar residues" evidence="2">
    <location>
        <begin position="288"/>
        <end position="301"/>
    </location>
</feature>